<comment type="caution">
    <text evidence="1">The sequence shown here is derived from an EMBL/GenBank/DDBJ whole genome shotgun (WGS) entry which is preliminary data.</text>
</comment>
<protein>
    <submittedName>
        <fullName evidence="1">Transposase IstA protein</fullName>
    </submittedName>
</protein>
<accession>T1AZR6</accession>
<gene>
    <name evidence="1" type="ORF">B1B_12732</name>
</gene>
<organism evidence="1">
    <name type="scientific">mine drainage metagenome</name>
    <dbReference type="NCBI Taxonomy" id="410659"/>
    <lineage>
        <taxon>unclassified sequences</taxon>
        <taxon>metagenomes</taxon>
        <taxon>ecological metagenomes</taxon>
    </lineage>
</organism>
<feature type="non-terminal residue" evidence="1">
    <location>
        <position position="1"/>
    </location>
</feature>
<feature type="non-terminal residue" evidence="1">
    <location>
        <position position="140"/>
    </location>
</feature>
<reference evidence="1" key="1">
    <citation type="submission" date="2013-08" db="EMBL/GenBank/DDBJ databases">
        <authorList>
            <person name="Mendez C."/>
            <person name="Richter M."/>
            <person name="Ferrer M."/>
            <person name="Sanchez J."/>
        </authorList>
    </citation>
    <scope>NUCLEOTIDE SEQUENCE</scope>
</reference>
<dbReference type="AlphaFoldDB" id="T1AZR6"/>
<evidence type="ECO:0000313" key="1">
    <source>
        <dbReference type="EMBL" id="EQD46149.1"/>
    </source>
</evidence>
<proteinExistence type="predicted"/>
<name>T1AZR6_9ZZZZ</name>
<sequence length="140" mass="15735">FDDNAHIWATALFDEVVELGYDASYPSFARQLRQAELRPHCEACAGVKGREYIEIAHPPGEEIQWDWFHRRAPWGRMANILLGTLAFSGRMRGVLAEHLDQAHLIEAMDGVLRRLGGTARVWRTDRLATVIVPGTGDVQA</sequence>
<reference evidence="1" key="2">
    <citation type="journal article" date="2014" name="ISME J.">
        <title>Microbial stratification in low pH oxic and suboxic macroscopic growths along an acid mine drainage.</title>
        <authorList>
            <person name="Mendez-Garcia C."/>
            <person name="Mesa V."/>
            <person name="Sprenger R.R."/>
            <person name="Richter M."/>
            <person name="Diez M.S."/>
            <person name="Solano J."/>
            <person name="Bargiela R."/>
            <person name="Golyshina O.V."/>
            <person name="Manteca A."/>
            <person name="Ramos J.L."/>
            <person name="Gallego J.R."/>
            <person name="Llorente I."/>
            <person name="Martins Dos Santos V.A."/>
            <person name="Jensen O.N."/>
            <person name="Pelaez A.I."/>
            <person name="Sanchez J."/>
            <person name="Ferrer M."/>
        </authorList>
    </citation>
    <scope>NUCLEOTIDE SEQUENCE</scope>
</reference>
<dbReference type="EMBL" id="AUZY01008361">
    <property type="protein sequence ID" value="EQD46149.1"/>
    <property type="molecule type" value="Genomic_DNA"/>
</dbReference>